<keyword evidence="5 11" id="KW-0808">Transferase</keyword>
<accession>A0AB39RWK3</accession>
<evidence type="ECO:0000256" key="3">
    <source>
        <dbReference type="ARBA" id="ARBA00011918"/>
    </source>
</evidence>
<dbReference type="InterPro" id="IPR014048">
    <property type="entry name" value="MethylDNA_cys_MeTrfase_DNA-bd"/>
</dbReference>
<evidence type="ECO:0000259" key="9">
    <source>
        <dbReference type="Pfam" id="PF01035"/>
    </source>
</evidence>
<organism evidence="11">
    <name type="scientific">Streptomyces sp. R41</name>
    <dbReference type="NCBI Taxonomy" id="3238632"/>
    <lineage>
        <taxon>Bacteria</taxon>
        <taxon>Bacillati</taxon>
        <taxon>Actinomycetota</taxon>
        <taxon>Actinomycetes</taxon>
        <taxon>Kitasatosporales</taxon>
        <taxon>Streptomycetaceae</taxon>
        <taxon>Streptomyces</taxon>
    </lineage>
</organism>
<evidence type="ECO:0000256" key="6">
    <source>
        <dbReference type="ARBA" id="ARBA00022763"/>
    </source>
</evidence>
<dbReference type="SUPFAM" id="SSF46767">
    <property type="entry name" value="Methylated DNA-protein cysteine methyltransferase, C-terminal domain"/>
    <property type="match status" value="1"/>
</dbReference>
<dbReference type="PANTHER" id="PTHR10815">
    <property type="entry name" value="METHYLATED-DNA--PROTEIN-CYSTEINE METHYLTRANSFERASE"/>
    <property type="match status" value="1"/>
</dbReference>
<evidence type="ECO:0000256" key="8">
    <source>
        <dbReference type="ARBA" id="ARBA00049348"/>
    </source>
</evidence>
<comment type="catalytic activity">
    <reaction evidence="8">
        <text>a 6-O-methyl-2'-deoxyguanosine in DNA + L-cysteinyl-[protein] = S-methyl-L-cysteinyl-[protein] + a 2'-deoxyguanosine in DNA</text>
        <dbReference type="Rhea" id="RHEA:24000"/>
        <dbReference type="Rhea" id="RHEA-COMP:10131"/>
        <dbReference type="Rhea" id="RHEA-COMP:10132"/>
        <dbReference type="Rhea" id="RHEA-COMP:11367"/>
        <dbReference type="Rhea" id="RHEA-COMP:11368"/>
        <dbReference type="ChEBI" id="CHEBI:29950"/>
        <dbReference type="ChEBI" id="CHEBI:82612"/>
        <dbReference type="ChEBI" id="CHEBI:85445"/>
        <dbReference type="ChEBI" id="CHEBI:85448"/>
        <dbReference type="EC" id="2.1.1.63"/>
    </reaction>
</comment>
<dbReference type="FunFam" id="1.10.10.10:FF:000214">
    <property type="entry name" value="Methylated-DNA--protein-cysteine methyltransferase"/>
    <property type="match status" value="1"/>
</dbReference>
<dbReference type="NCBIfam" id="TIGR00589">
    <property type="entry name" value="ogt"/>
    <property type="match status" value="1"/>
</dbReference>
<dbReference type="PANTHER" id="PTHR10815:SF5">
    <property type="entry name" value="METHYLATED-DNA--PROTEIN-CYSTEINE METHYLTRANSFERASE"/>
    <property type="match status" value="1"/>
</dbReference>
<evidence type="ECO:0000256" key="1">
    <source>
        <dbReference type="ARBA" id="ARBA00001286"/>
    </source>
</evidence>
<proteinExistence type="inferred from homology"/>
<gene>
    <name evidence="11" type="ORF">AB5J53_45790</name>
</gene>
<feature type="domain" description="Methylguanine DNA methyltransferase ribonuclease-like" evidence="10">
    <location>
        <begin position="4"/>
        <end position="78"/>
    </location>
</feature>
<dbReference type="GO" id="GO:0006281">
    <property type="term" value="P:DNA repair"/>
    <property type="evidence" value="ECO:0007669"/>
    <property type="project" value="UniProtKB-KW"/>
</dbReference>
<dbReference type="AlphaFoldDB" id="A0AB39RWK3"/>
<dbReference type="CDD" id="cd06445">
    <property type="entry name" value="ATase"/>
    <property type="match status" value="1"/>
</dbReference>
<dbReference type="Pfam" id="PF02870">
    <property type="entry name" value="Methyltransf_1N"/>
    <property type="match status" value="1"/>
</dbReference>
<evidence type="ECO:0000259" key="10">
    <source>
        <dbReference type="Pfam" id="PF02870"/>
    </source>
</evidence>
<dbReference type="InterPro" id="IPR008332">
    <property type="entry name" value="MethylG_MeTrfase_N"/>
</dbReference>
<dbReference type="GO" id="GO:0003908">
    <property type="term" value="F:methylated-DNA-[protein]-cysteine S-methyltransferase activity"/>
    <property type="evidence" value="ECO:0007669"/>
    <property type="project" value="UniProtKB-EC"/>
</dbReference>
<evidence type="ECO:0000313" key="11">
    <source>
        <dbReference type="EMBL" id="XDQ58433.1"/>
    </source>
</evidence>
<evidence type="ECO:0000256" key="2">
    <source>
        <dbReference type="ARBA" id="ARBA00008711"/>
    </source>
</evidence>
<feature type="domain" description="Methylated-DNA-[protein]-cysteine S-methyltransferase DNA binding" evidence="9">
    <location>
        <begin position="84"/>
        <end position="164"/>
    </location>
</feature>
<dbReference type="InterPro" id="IPR036217">
    <property type="entry name" value="MethylDNA_cys_MeTrfase_DNAb"/>
</dbReference>
<evidence type="ECO:0000256" key="5">
    <source>
        <dbReference type="ARBA" id="ARBA00022679"/>
    </source>
</evidence>
<dbReference type="Gene3D" id="3.30.160.70">
    <property type="entry name" value="Methylated DNA-protein cysteine methyltransferase domain"/>
    <property type="match status" value="1"/>
</dbReference>
<name>A0AB39RWK3_9ACTN</name>
<dbReference type="GO" id="GO:0032259">
    <property type="term" value="P:methylation"/>
    <property type="evidence" value="ECO:0007669"/>
    <property type="project" value="UniProtKB-KW"/>
</dbReference>
<keyword evidence="7" id="KW-0234">DNA repair</keyword>
<dbReference type="RefSeq" id="WP_369251483.1">
    <property type="nucleotide sequence ID" value="NZ_CP163443.1"/>
</dbReference>
<keyword evidence="4 11" id="KW-0489">Methyltransferase</keyword>
<comment type="similarity">
    <text evidence="2">Belongs to the MGMT family.</text>
</comment>
<dbReference type="EMBL" id="CP163443">
    <property type="protein sequence ID" value="XDQ58433.1"/>
    <property type="molecule type" value="Genomic_DNA"/>
</dbReference>
<sequence>MNTLYATLLSPLGELLLVGEASQTAKGGTALASLSMTGQRNRARVRDDWTHAPHAFTEIERQLSAYFAGELTAFDIEFTARGNAFQQRVWKALEAIAYGATTTYGKIAEQLGIPRAEVKDLGIAIGQNPLLVVRPCHRVIGADGTLKGYAGGVERKEQLLVLEGALPPQLPLG</sequence>
<protein>
    <recommendedName>
        <fullName evidence="3">methylated-DNA--[protein]-cysteine S-methyltransferase</fullName>
        <ecNumber evidence="3">2.1.1.63</ecNumber>
    </recommendedName>
</protein>
<dbReference type="InterPro" id="IPR036631">
    <property type="entry name" value="MGMT_N_sf"/>
</dbReference>
<dbReference type="InterPro" id="IPR036388">
    <property type="entry name" value="WH-like_DNA-bd_sf"/>
</dbReference>
<dbReference type="Pfam" id="PF01035">
    <property type="entry name" value="DNA_binding_1"/>
    <property type="match status" value="1"/>
</dbReference>
<dbReference type="Gene3D" id="1.10.10.10">
    <property type="entry name" value="Winged helix-like DNA-binding domain superfamily/Winged helix DNA-binding domain"/>
    <property type="match status" value="1"/>
</dbReference>
<comment type="catalytic activity">
    <reaction evidence="1">
        <text>a 4-O-methyl-thymidine in DNA + L-cysteinyl-[protein] = a thymidine in DNA + S-methyl-L-cysteinyl-[protein]</text>
        <dbReference type="Rhea" id="RHEA:53428"/>
        <dbReference type="Rhea" id="RHEA-COMP:10131"/>
        <dbReference type="Rhea" id="RHEA-COMP:10132"/>
        <dbReference type="Rhea" id="RHEA-COMP:13555"/>
        <dbReference type="Rhea" id="RHEA-COMP:13556"/>
        <dbReference type="ChEBI" id="CHEBI:29950"/>
        <dbReference type="ChEBI" id="CHEBI:82612"/>
        <dbReference type="ChEBI" id="CHEBI:137386"/>
        <dbReference type="ChEBI" id="CHEBI:137387"/>
        <dbReference type="EC" id="2.1.1.63"/>
    </reaction>
</comment>
<keyword evidence="6" id="KW-0227">DNA damage</keyword>
<evidence type="ECO:0000256" key="4">
    <source>
        <dbReference type="ARBA" id="ARBA00022603"/>
    </source>
</evidence>
<dbReference type="EC" id="2.1.1.63" evidence="3"/>
<evidence type="ECO:0000256" key="7">
    <source>
        <dbReference type="ARBA" id="ARBA00023204"/>
    </source>
</evidence>
<dbReference type="SUPFAM" id="SSF53155">
    <property type="entry name" value="Methylated DNA-protein cysteine methyltransferase domain"/>
    <property type="match status" value="1"/>
</dbReference>
<reference evidence="11" key="1">
    <citation type="submission" date="2024-07" db="EMBL/GenBank/DDBJ databases">
        <authorList>
            <person name="Yu S.T."/>
        </authorList>
    </citation>
    <scope>NUCLEOTIDE SEQUENCE</scope>
    <source>
        <strain evidence="11">R41</strain>
    </source>
</reference>